<organism evidence="2 3">
    <name type="scientific">Podospora australis</name>
    <dbReference type="NCBI Taxonomy" id="1536484"/>
    <lineage>
        <taxon>Eukaryota</taxon>
        <taxon>Fungi</taxon>
        <taxon>Dikarya</taxon>
        <taxon>Ascomycota</taxon>
        <taxon>Pezizomycotina</taxon>
        <taxon>Sordariomycetes</taxon>
        <taxon>Sordariomycetidae</taxon>
        <taxon>Sordariales</taxon>
        <taxon>Podosporaceae</taxon>
        <taxon>Podospora</taxon>
    </lineage>
</organism>
<keyword evidence="1" id="KW-0472">Membrane</keyword>
<comment type="caution">
    <text evidence="2">The sequence shown here is derived from an EMBL/GenBank/DDBJ whole genome shotgun (WGS) entry which is preliminary data.</text>
</comment>
<feature type="transmembrane region" description="Helical" evidence="1">
    <location>
        <begin position="65"/>
        <end position="93"/>
    </location>
</feature>
<feature type="transmembrane region" description="Helical" evidence="1">
    <location>
        <begin position="145"/>
        <end position="165"/>
    </location>
</feature>
<gene>
    <name evidence="2" type="ORF">QBC35DRAFT_416398</name>
</gene>
<dbReference type="AlphaFoldDB" id="A0AAN7AFH9"/>
<evidence type="ECO:0000256" key="1">
    <source>
        <dbReference type="SAM" id="Phobius"/>
    </source>
</evidence>
<dbReference type="EMBL" id="MU864477">
    <property type="protein sequence ID" value="KAK4184704.1"/>
    <property type="molecule type" value="Genomic_DNA"/>
</dbReference>
<keyword evidence="3" id="KW-1185">Reference proteome</keyword>
<protein>
    <submittedName>
        <fullName evidence="2">Uncharacterized protein</fullName>
    </submittedName>
</protein>
<evidence type="ECO:0000313" key="3">
    <source>
        <dbReference type="Proteomes" id="UP001302126"/>
    </source>
</evidence>
<evidence type="ECO:0000313" key="2">
    <source>
        <dbReference type="EMBL" id="KAK4184704.1"/>
    </source>
</evidence>
<keyword evidence="1" id="KW-1133">Transmembrane helix</keyword>
<feature type="transmembrane region" description="Helical" evidence="1">
    <location>
        <begin position="190"/>
        <end position="217"/>
    </location>
</feature>
<feature type="transmembrane region" description="Helical" evidence="1">
    <location>
        <begin position="113"/>
        <end position="133"/>
    </location>
</feature>
<proteinExistence type="predicted"/>
<sequence length="267" mass="30109">MAERDLENGGRTIETSTAAYHGTQHQDVATTEVEVKYQTGWEIVCECLREYKVHKQPHLRPIGEYGIVFICIIISFRFVAAMVSLGAVAFIAYLYDYWSGDNLARVDVLFPSFFPLLIGFLLDAFEIFSLLWIKGRRHAINPVAIGFDIALIGAGIFSFLIINMADDEPGMVFENPESRHSVWALDMRNAMIFMIVFSLLHATFILFAAAGVIHVWVSSERTRKSKKLARIQAEMVKFTERNRHAPVLTGPSAPAPVFRAPQRTVLE</sequence>
<reference evidence="2" key="1">
    <citation type="journal article" date="2023" name="Mol. Phylogenet. Evol.">
        <title>Genome-scale phylogeny and comparative genomics of the fungal order Sordariales.</title>
        <authorList>
            <person name="Hensen N."/>
            <person name="Bonometti L."/>
            <person name="Westerberg I."/>
            <person name="Brannstrom I.O."/>
            <person name="Guillou S."/>
            <person name="Cros-Aarteil S."/>
            <person name="Calhoun S."/>
            <person name="Haridas S."/>
            <person name="Kuo A."/>
            <person name="Mondo S."/>
            <person name="Pangilinan J."/>
            <person name="Riley R."/>
            <person name="LaButti K."/>
            <person name="Andreopoulos B."/>
            <person name="Lipzen A."/>
            <person name="Chen C."/>
            <person name="Yan M."/>
            <person name="Daum C."/>
            <person name="Ng V."/>
            <person name="Clum A."/>
            <person name="Steindorff A."/>
            <person name="Ohm R.A."/>
            <person name="Martin F."/>
            <person name="Silar P."/>
            <person name="Natvig D.O."/>
            <person name="Lalanne C."/>
            <person name="Gautier V."/>
            <person name="Ament-Velasquez S.L."/>
            <person name="Kruys A."/>
            <person name="Hutchinson M.I."/>
            <person name="Powell A.J."/>
            <person name="Barry K."/>
            <person name="Miller A.N."/>
            <person name="Grigoriev I.V."/>
            <person name="Debuchy R."/>
            <person name="Gladieux P."/>
            <person name="Hiltunen Thoren M."/>
            <person name="Johannesson H."/>
        </authorList>
    </citation>
    <scope>NUCLEOTIDE SEQUENCE</scope>
    <source>
        <strain evidence="2">PSN309</strain>
    </source>
</reference>
<keyword evidence="1" id="KW-0812">Transmembrane</keyword>
<name>A0AAN7AFH9_9PEZI</name>
<reference evidence="2" key="2">
    <citation type="submission" date="2023-05" db="EMBL/GenBank/DDBJ databases">
        <authorList>
            <consortium name="Lawrence Berkeley National Laboratory"/>
            <person name="Steindorff A."/>
            <person name="Hensen N."/>
            <person name="Bonometti L."/>
            <person name="Westerberg I."/>
            <person name="Brannstrom I.O."/>
            <person name="Guillou S."/>
            <person name="Cros-Aarteil S."/>
            <person name="Calhoun S."/>
            <person name="Haridas S."/>
            <person name="Kuo A."/>
            <person name="Mondo S."/>
            <person name="Pangilinan J."/>
            <person name="Riley R."/>
            <person name="Labutti K."/>
            <person name="Andreopoulos B."/>
            <person name="Lipzen A."/>
            <person name="Chen C."/>
            <person name="Yanf M."/>
            <person name="Daum C."/>
            <person name="Ng V."/>
            <person name="Clum A."/>
            <person name="Ohm R."/>
            <person name="Martin F."/>
            <person name="Silar P."/>
            <person name="Natvig D."/>
            <person name="Lalanne C."/>
            <person name="Gautier V."/>
            <person name="Ament-Velasquez S.L."/>
            <person name="Kruys A."/>
            <person name="Hutchinson M.I."/>
            <person name="Powell A.J."/>
            <person name="Barry K."/>
            <person name="Miller A.N."/>
            <person name="Grigoriev I.V."/>
            <person name="Debuchy R."/>
            <person name="Gladieux P."/>
            <person name="Thoren M.H."/>
            <person name="Johannesson H."/>
        </authorList>
    </citation>
    <scope>NUCLEOTIDE SEQUENCE</scope>
    <source>
        <strain evidence="2">PSN309</strain>
    </source>
</reference>
<dbReference type="Proteomes" id="UP001302126">
    <property type="component" value="Unassembled WGS sequence"/>
</dbReference>
<accession>A0AAN7AFH9</accession>